<accession>A0A7W9CBZ7</accession>
<dbReference type="EMBL" id="JACHMU010000001">
    <property type="protein sequence ID" value="MBB5742789.1"/>
    <property type="molecule type" value="Genomic_DNA"/>
</dbReference>
<feature type="transmembrane region" description="Helical" evidence="8">
    <location>
        <begin position="35"/>
        <end position="62"/>
    </location>
</feature>
<organism evidence="10 11">
    <name type="scientific">Microbacterium ginsengiterrae</name>
    <dbReference type="NCBI Taxonomy" id="546115"/>
    <lineage>
        <taxon>Bacteria</taxon>
        <taxon>Bacillati</taxon>
        <taxon>Actinomycetota</taxon>
        <taxon>Actinomycetes</taxon>
        <taxon>Micrococcales</taxon>
        <taxon>Microbacteriaceae</taxon>
        <taxon>Microbacterium</taxon>
    </lineage>
</organism>
<dbReference type="RefSeq" id="WP_184282365.1">
    <property type="nucleotide sequence ID" value="NZ_BAAAPG010000001.1"/>
</dbReference>
<evidence type="ECO:0000313" key="10">
    <source>
        <dbReference type="EMBL" id="MBB5742789.1"/>
    </source>
</evidence>
<dbReference type="AlphaFoldDB" id="A0A7W9CBZ7"/>
<evidence type="ECO:0000256" key="2">
    <source>
        <dbReference type="ARBA" id="ARBA00004829"/>
    </source>
</evidence>
<evidence type="ECO:0000256" key="6">
    <source>
        <dbReference type="ARBA" id="ARBA00023136"/>
    </source>
</evidence>
<comment type="caution">
    <text evidence="10">The sequence shown here is derived from an EMBL/GenBank/DDBJ whole genome shotgun (WGS) entry which is preliminary data.</text>
</comment>
<keyword evidence="5 8" id="KW-1133">Transmembrane helix</keyword>
<evidence type="ECO:0000256" key="3">
    <source>
        <dbReference type="ARBA" id="ARBA00022692"/>
    </source>
</evidence>
<evidence type="ECO:0000259" key="9">
    <source>
        <dbReference type="Pfam" id="PF18916"/>
    </source>
</evidence>
<feature type="transmembrane region" description="Helical" evidence="8">
    <location>
        <begin position="82"/>
        <end position="99"/>
    </location>
</feature>
<comment type="pathway">
    <text evidence="2">Carotenoid biosynthesis.</text>
</comment>
<evidence type="ECO:0000256" key="1">
    <source>
        <dbReference type="ARBA" id="ARBA00004141"/>
    </source>
</evidence>
<gene>
    <name evidence="10" type="ORF">HD600_001286</name>
</gene>
<keyword evidence="7" id="KW-0413">Isomerase</keyword>
<dbReference type="GO" id="GO:0016872">
    <property type="term" value="F:intramolecular lyase activity"/>
    <property type="evidence" value="ECO:0007669"/>
    <property type="project" value="InterPro"/>
</dbReference>
<evidence type="ECO:0000256" key="7">
    <source>
        <dbReference type="ARBA" id="ARBA00023235"/>
    </source>
</evidence>
<evidence type="ECO:0000313" key="11">
    <source>
        <dbReference type="Proteomes" id="UP000517712"/>
    </source>
</evidence>
<proteinExistence type="predicted"/>
<comment type="subcellular location">
    <subcellularLocation>
        <location evidence="1">Membrane</location>
        <topology evidence="1">Multi-pass membrane protein</topology>
    </subcellularLocation>
</comment>
<dbReference type="NCBIfam" id="TIGR03462">
    <property type="entry name" value="CarR_dom_SF"/>
    <property type="match status" value="1"/>
</dbReference>
<dbReference type="Pfam" id="PF18916">
    <property type="entry name" value="Lycopene_cyc"/>
    <property type="match status" value="1"/>
</dbReference>
<dbReference type="InterPro" id="IPR017825">
    <property type="entry name" value="Lycopene_cyclase_dom"/>
</dbReference>
<evidence type="ECO:0000256" key="8">
    <source>
        <dbReference type="SAM" id="Phobius"/>
    </source>
</evidence>
<feature type="transmembrane region" description="Helical" evidence="8">
    <location>
        <begin position="6"/>
        <end position="23"/>
    </location>
</feature>
<dbReference type="GO" id="GO:0045436">
    <property type="term" value="F:lycopene beta cyclase activity"/>
    <property type="evidence" value="ECO:0007669"/>
    <property type="project" value="UniProtKB-ARBA"/>
</dbReference>
<keyword evidence="4" id="KW-0125">Carotenoid biosynthesis</keyword>
<keyword evidence="6 8" id="KW-0472">Membrane</keyword>
<name>A0A7W9CBZ7_9MICO</name>
<feature type="domain" description="Lycopene cyclase" evidence="9">
    <location>
        <begin position="10"/>
        <end position="92"/>
    </location>
</feature>
<dbReference type="GO" id="GO:0016117">
    <property type="term" value="P:carotenoid biosynthetic process"/>
    <property type="evidence" value="ECO:0007669"/>
    <property type="project" value="UniProtKB-KW"/>
</dbReference>
<keyword evidence="11" id="KW-1185">Reference proteome</keyword>
<reference evidence="10 11" key="1">
    <citation type="submission" date="2020-08" db="EMBL/GenBank/DDBJ databases">
        <title>Sequencing the genomes of 1000 actinobacteria strains.</title>
        <authorList>
            <person name="Klenk H.-P."/>
        </authorList>
    </citation>
    <scope>NUCLEOTIDE SEQUENCE [LARGE SCALE GENOMIC DNA]</scope>
    <source>
        <strain evidence="10 11">DSM 24823</strain>
    </source>
</reference>
<dbReference type="Proteomes" id="UP000517712">
    <property type="component" value="Unassembled WGS sequence"/>
</dbReference>
<keyword evidence="3 8" id="KW-0812">Transmembrane</keyword>
<protein>
    <submittedName>
        <fullName evidence="10">Lycopene cyclase domain-containing protein</fullName>
    </submittedName>
</protein>
<sequence length="120" mass="12817">MTYLVFSLPFLVVGLVVFGVGALRARRQSDLRGYLTAWAAATVALLVLTVVFDNVMMAAEFFDYGTEQISGVRLGLIPIEDLLYPLAGGLLLAGLWQLLGGEPVRAERIGSSGATREGGE</sequence>
<dbReference type="GO" id="GO:0016020">
    <property type="term" value="C:membrane"/>
    <property type="evidence" value="ECO:0007669"/>
    <property type="project" value="UniProtKB-SubCell"/>
</dbReference>
<evidence type="ECO:0000256" key="4">
    <source>
        <dbReference type="ARBA" id="ARBA00022746"/>
    </source>
</evidence>
<evidence type="ECO:0000256" key="5">
    <source>
        <dbReference type="ARBA" id="ARBA00022989"/>
    </source>
</evidence>